<gene>
    <name evidence="3" type="ORF">NK118_05445</name>
</gene>
<evidence type="ECO:0000256" key="1">
    <source>
        <dbReference type="SAM" id="MobiDB-lite"/>
    </source>
</evidence>
<feature type="transmembrane region" description="Helical" evidence="2">
    <location>
        <begin position="47"/>
        <end position="69"/>
    </location>
</feature>
<keyword evidence="2" id="KW-0812">Transmembrane</keyword>
<reference evidence="3 4" key="1">
    <citation type="journal article" date="2022" name="Genome Biol. Evol.">
        <title>Host diet, physiology and behaviors set the stage for Lachnospiraceae cladogenesis.</title>
        <authorList>
            <person name="Vera-Ponce De Leon A."/>
            <person name="Schneider M."/>
            <person name="Jahnes B.C."/>
            <person name="Sadowski V."/>
            <person name="Camuy-Velez L.A."/>
            <person name="Duan J."/>
            <person name="Sabree Z.L."/>
        </authorList>
    </citation>
    <scope>NUCLEOTIDE SEQUENCE [LARGE SCALE GENOMIC DNA]</scope>
    <source>
        <strain evidence="3 4">PAL227</strain>
    </source>
</reference>
<comment type="caution">
    <text evidence="3">The sequence shown here is derived from an EMBL/GenBank/DDBJ whole genome shotgun (WGS) entry which is preliminary data.</text>
</comment>
<keyword evidence="2" id="KW-1133">Transmembrane helix</keyword>
<keyword evidence="2" id="KW-0472">Membrane</keyword>
<sequence length="136" mass="15282">MPFVPVPKDLSKVKTKVAFNLTKRQLICFSVAAAIGVPTYLLTKGAIGNTAAVFLMIGLMLPFFFFAMYERDSQPAEKLLRNIIRAKWLFPPTRPYKTDNLYRYLEQEGNAIESEKPTAGPPAKKAGRQYPAGKKR</sequence>
<dbReference type="Pfam" id="PF12666">
    <property type="entry name" value="PrgI"/>
    <property type="match status" value="1"/>
</dbReference>
<dbReference type="RefSeq" id="WP_262068573.1">
    <property type="nucleotide sequence ID" value="NZ_JAMXOC010000005.1"/>
</dbReference>
<name>A0ABT1EJ34_9FIRM</name>
<protein>
    <submittedName>
        <fullName evidence="3">PrgI family protein</fullName>
    </submittedName>
</protein>
<organism evidence="3 4">
    <name type="scientific">Ohessyouella blattaphilus</name>
    <dbReference type="NCBI Taxonomy" id="2949333"/>
    <lineage>
        <taxon>Bacteria</taxon>
        <taxon>Bacillati</taxon>
        <taxon>Bacillota</taxon>
        <taxon>Clostridia</taxon>
        <taxon>Lachnospirales</taxon>
        <taxon>Lachnospiraceae</taxon>
        <taxon>Ohessyouella</taxon>
    </lineage>
</organism>
<feature type="transmembrane region" description="Helical" evidence="2">
    <location>
        <begin position="21"/>
        <end position="41"/>
    </location>
</feature>
<keyword evidence="4" id="KW-1185">Reference proteome</keyword>
<evidence type="ECO:0000313" key="3">
    <source>
        <dbReference type="EMBL" id="MCP1109696.1"/>
    </source>
</evidence>
<dbReference type="InterPro" id="IPR024414">
    <property type="entry name" value="Uncharacterised_PrgI"/>
</dbReference>
<dbReference type="EMBL" id="JAMZFV010000005">
    <property type="protein sequence ID" value="MCP1109696.1"/>
    <property type="molecule type" value="Genomic_DNA"/>
</dbReference>
<proteinExistence type="predicted"/>
<evidence type="ECO:0000313" key="4">
    <source>
        <dbReference type="Proteomes" id="UP001523565"/>
    </source>
</evidence>
<dbReference type="Proteomes" id="UP001523565">
    <property type="component" value="Unassembled WGS sequence"/>
</dbReference>
<feature type="region of interest" description="Disordered" evidence="1">
    <location>
        <begin position="112"/>
        <end position="136"/>
    </location>
</feature>
<accession>A0ABT1EJ34</accession>
<evidence type="ECO:0000256" key="2">
    <source>
        <dbReference type="SAM" id="Phobius"/>
    </source>
</evidence>